<dbReference type="InterPro" id="IPR041664">
    <property type="entry name" value="AAA_16"/>
</dbReference>
<dbReference type="PROSITE" id="PS50043">
    <property type="entry name" value="HTH_LUXR_2"/>
    <property type="match status" value="1"/>
</dbReference>
<dbReference type="InterPro" id="IPR036388">
    <property type="entry name" value="WH-like_DNA-bd_sf"/>
</dbReference>
<dbReference type="AlphaFoldDB" id="A0AAE3KIZ8"/>
<feature type="region of interest" description="Disordered" evidence="1">
    <location>
        <begin position="60"/>
        <end position="89"/>
    </location>
</feature>
<dbReference type="EMBL" id="JAMTCK010000014">
    <property type="protein sequence ID" value="MCP2168517.1"/>
    <property type="molecule type" value="Genomic_DNA"/>
</dbReference>
<dbReference type="Pfam" id="PF13191">
    <property type="entry name" value="AAA_16"/>
    <property type="match status" value="1"/>
</dbReference>
<dbReference type="SMART" id="SM00421">
    <property type="entry name" value="HTH_LUXR"/>
    <property type="match status" value="1"/>
</dbReference>
<dbReference type="InterPro" id="IPR011990">
    <property type="entry name" value="TPR-like_helical_dom_sf"/>
</dbReference>
<protein>
    <submittedName>
        <fullName evidence="3">Regulatory protein, luxR family</fullName>
    </submittedName>
</protein>
<dbReference type="InterPro" id="IPR027417">
    <property type="entry name" value="P-loop_NTPase"/>
</dbReference>
<dbReference type="InterPro" id="IPR016032">
    <property type="entry name" value="Sig_transdc_resp-reg_C-effctor"/>
</dbReference>
<proteinExistence type="predicted"/>
<dbReference type="SUPFAM" id="SSF46894">
    <property type="entry name" value="C-terminal effector domain of the bipartite response regulators"/>
    <property type="match status" value="1"/>
</dbReference>
<dbReference type="Proteomes" id="UP001206128">
    <property type="component" value="Unassembled WGS sequence"/>
</dbReference>
<name>A0AAE3KIZ8_9PSEU</name>
<reference evidence="3" key="1">
    <citation type="submission" date="2022-06" db="EMBL/GenBank/DDBJ databases">
        <title>Genomic Encyclopedia of Archaeal and Bacterial Type Strains, Phase II (KMG-II): from individual species to whole genera.</title>
        <authorList>
            <person name="Goeker M."/>
        </authorList>
    </citation>
    <scope>NUCLEOTIDE SEQUENCE</scope>
    <source>
        <strain evidence="3">DSM 43935</strain>
    </source>
</reference>
<feature type="domain" description="HTH luxR-type" evidence="2">
    <location>
        <begin position="845"/>
        <end position="910"/>
    </location>
</feature>
<dbReference type="GO" id="GO:0003677">
    <property type="term" value="F:DNA binding"/>
    <property type="evidence" value="ECO:0007669"/>
    <property type="project" value="InterPro"/>
</dbReference>
<dbReference type="Gene3D" id="1.10.10.10">
    <property type="entry name" value="Winged helix-like DNA-binding domain superfamily/Winged helix DNA-binding domain"/>
    <property type="match status" value="1"/>
</dbReference>
<sequence>MIGAVDEILGVLGSPTRPPLVTITGPAGVGRTALLARLRDALADRGVRTTAIRFTPDGSTIPTSLALPRGEPHQRAKPPPPAAGTGPTWSPIRPAEGAHDNATLARWAAAATAARLLAAGPTALLVDDVQWADADTLAVLEALVRRLAGTPVSVVCAVRTPATGVLAAVGPPMLDRLRRDDLVHRVALRPLRREGIRQVVRGATQAVPDEWILTLLTWLTRGIPAALHGAIRWLCDHEALRVVDRHAYLVRCPYEVALPADHELVRMIRRLGPTTWSVAKGMAVLHPLGAAAPGLIGEVRALSPEQVRAHLAVLVQQGVLHRGRAGASWRFTLPLVGTSLRACLGPFERRQLAAKAVTAIWTGAAHCADPDYLTDQVAAAGRLVDPVRARAELLGRVMQGTDSERLQRAERWLRAAVDLAEGRAQRATTLLMHASICFADGDYERSLAGAQTVLREYSDQLNPEVSQELQGMAVGALHSMGDFAALEDIVSQRRRWPSDAGQEAITRTMALFSLDRWDEARVLLAGTRDSWAANPTSAGLGELFTAITELWSGNPEPFERGLANRDRRPLREVERHRMQWVNAYVTLLLTLGDLSRAEKLIIDENLDTGQLLLNNQALLEALRGHADTAIDLARRSMARNLALGHDTGRAAVQSAATALLLSQGRLTTARNLLAATRASNPVLGHLLTYAEAGLDRVLGETERATAKLTAAQHSARERGLVIGTEFAVRQLAEMALDSGQLDVAQGHLAEAERIAEAMRTSRTALYALLLRAVVEHDHDAGKECLRVARERGQSLELAGVLESLVRYGVGDTGLLPEAYEIYGELGALLHRARLRALMREHEIVVPGRQATVAESERLLAVLVAEGLSNKQLATVLRISDKSVEGRLSRLFSRTGLRSRIELAAALLGGDYPA</sequence>
<dbReference type="SUPFAM" id="SSF48452">
    <property type="entry name" value="TPR-like"/>
    <property type="match status" value="1"/>
</dbReference>
<dbReference type="Pfam" id="PF00196">
    <property type="entry name" value="GerE"/>
    <property type="match status" value="1"/>
</dbReference>
<comment type="caution">
    <text evidence="3">The sequence shown here is derived from an EMBL/GenBank/DDBJ whole genome shotgun (WGS) entry which is preliminary data.</text>
</comment>
<evidence type="ECO:0000256" key="1">
    <source>
        <dbReference type="SAM" id="MobiDB-lite"/>
    </source>
</evidence>
<dbReference type="InterPro" id="IPR000792">
    <property type="entry name" value="Tscrpt_reg_LuxR_C"/>
</dbReference>
<evidence type="ECO:0000259" key="2">
    <source>
        <dbReference type="PROSITE" id="PS50043"/>
    </source>
</evidence>
<gene>
    <name evidence="3" type="ORF">LX83_005395</name>
</gene>
<dbReference type="SUPFAM" id="SSF52540">
    <property type="entry name" value="P-loop containing nucleoside triphosphate hydrolases"/>
    <property type="match status" value="1"/>
</dbReference>
<evidence type="ECO:0000313" key="4">
    <source>
        <dbReference type="Proteomes" id="UP001206128"/>
    </source>
</evidence>
<evidence type="ECO:0000313" key="3">
    <source>
        <dbReference type="EMBL" id="MCP2168517.1"/>
    </source>
</evidence>
<organism evidence="3 4">
    <name type="scientific">Goodfellowiella coeruleoviolacea</name>
    <dbReference type="NCBI Taxonomy" id="334858"/>
    <lineage>
        <taxon>Bacteria</taxon>
        <taxon>Bacillati</taxon>
        <taxon>Actinomycetota</taxon>
        <taxon>Actinomycetes</taxon>
        <taxon>Pseudonocardiales</taxon>
        <taxon>Pseudonocardiaceae</taxon>
        <taxon>Goodfellowiella</taxon>
    </lineage>
</organism>
<accession>A0AAE3KIZ8</accession>
<keyword evidence="4" id="KW-1185">Reference proteome</keyword>
<dbReference type="GO" id="GO:0006355">
    <property type="term" value="P:regulation of DNA-templated transcription"/>
    <property type="evidence" value="ECO:0007669"/>
    <property type="project" value="InterPro"/>
</dbReference>